<protein>
    <submittedName>
        <fullName evidence="1">Bacteriocin class II with double-glycine leader peptide</fullName>
    </submittedName>
</protein>
<sequence length="75" mass="7173">MATQTISQFDVMDENMLAVVEGGGFGYACLGYGAASFAAGASAIGAAATGAGLPVAIYLGAQALATGATLLACLP</sequence>
<accession>A0A7H8V000</accession>
<dbReference type="AlphaFoldDB" id="A0A7H8V000"/>
<dbReference type="Proteomes" id="UP000509535">
    <property type="component" value="Chromosome"/>
</dbReference>
<proteinExistence type="predicted"/>
<gene>
    <name evidence="1" type="ORF">FDP16_04845</name>
</gene>
<organism evidence="1 2">
    <name type="scientific">Streptococcus sanguinis</name>
    <dbReference type="NCBI Taxonomy" id="1305"/>
    <lineage>
        <taxon>Bacteria</taxon>
        <taxon>Bacillati</taxon>
        <taxon>Bacillota</taxon>
        <taxon>Bacilli</taxon>
        <taxon>Lactobacillales</taxon>
        <taxon>Streptococcaceae</taxon>
        <taxon>Streptococcus</taxon>
    </lineage>
</organism>
<evidence type="ECO:0000313" key="1">
    <source>
        <dbReference type="EMBL" id="QLB49914.1"/>
    </source>
</evidence>
<name>A0A7H8V000_STRSA</name>
<evidence type="ECO:0000313" key="2">
    <source>
        <dbReference type="Proteomes" id="UP000509535"/>
    </source>
</evidence>
<dbReference type="EMBL" id="CP040798">
    <property type="protein sequence ID" value="QLB49914.1"/>
    <property type="molecule type" value="Genomic_DNA"/>
</dbReference>
<reference evidence="1 2" key="1">
    <citation type="submission" date="2019-06" db="EMBL/GenBank/DDBJ databases">
        <title>The organization of the Streptococcus sanguinis genomes.</title>
        <authorList>
            <person name="Wang H.Y."/>
            <person name="Chen Y.Y.M."/>
            <person name="Wu C.H."/>
        </authorList>
    </citation>
    <scope>NUCLEOTIDE SEQUENCE [LARGE SCALE GENOMIC DNA]</scope>
    <source>
        <strain evidence="1 2">CGMH058</strain>
    </source>
</reference>
<dbReference type="RefSeq" id="WP_176798760.1">
    <property type="nucleotide sequence ID" value="NZ_CP040798.1"/>
</dbReference>